<feature type="compositionally biased region" description="Polar residues" evidence="2">
    <location>
        <begin position="139"/>
        <end position="149"/>
    </location>
</feature>
<evidence type="ECO:0000256" key="1">
    <source>
        <dbReference type="SAM" id="Coils"/>
    </source>
</evidence>
<protein>
    <submittedName>
        <fullName evidence="3">Uncharacterized protein</fullName>
    </submittedName>
</protein>
<keyword evidence="1" id="KW-0175">Coiled coil</keyword>
<gene>
    <name evidence="3" type="ORF">B296_00048197</name>
</gene>
<feature type="region of interest" description="Disordered" evidence="2">
    <location>
        <begin position="136"/>
        <end position="168"/>
    </location>
</feature>
<feature type="compositionally biased region" description="Basic residues" evidence="2">
    <location>
        <begin position="48"/>
        <end position="62"/>
    </location>
</feature>
<feature type="region of interest" description="Disordered" evidence="2">
    <location>
        <begin position="1"/>
        <end position="112"/>
    </location>
</feature>
<name>A0A426WXX4_ENSVE</name>
<organism evidence="3 4">
    <name type="scientific">Ensete ventricosum</name>
    <name type="common">Abyssinian banana</name>
    <name type="synonym">Musa ensete</name>
    <dbReference type="NCBI Taxonomy" id="4639"/>
    <lineage>
        <taxon>Eukaryota</taxon>
        <taxon>Viridiplantae</taxon>
        <taxon>Streptophyta</taxon>
        <taxon>Embryophyta</taxon>
        <taxon>Tracheophyta</taxon>
        <taxon>Spermatophyta</taxon>
        <taxon>Magnoliopsida</taxon>
        <taxon>Liliopsida</taxon>
        <taxon>Zingiberales</taxon>
        <taxon>Musaceae</taxon>
        <taxon>Ensete</taxon>
    </lineage>
</organism>
<reference evidence="3 4" key="1">
    <citation type="journal article" date="2014" name="Agronomy (Basel)">
        <title>A Draft Genome Sequence for Ensete ventricosum, the Drought-Tolerant Tree Against Hunger.</title>
        <authorList>
            <person name="Harrison J."/>
            <person name="Moore K.A."/>
            <person name="Paszkiewicz K."/>
            <person name="Jones T."/>
            <person name="Grant M."/>
            <person name="Ambacheew D."/>
            <person name="Muzemil S."/>
            <person name="Studholme D.J."/>
        </authorList>
    </citation>
    <scope>NUCLEOTIDE SEQUENCE [LARGE SCALE GENOMIC DNA]</scope>
</reference>
<sequence length="359" mass="39853">MPKVSSGKAPPARTATQEVDASPAREALKASSKRTVDAPAEQVEDPTRRHKKVKMLTRRHKSRLSEGESRSHSKGKEPTTPSEEPDTPAESEEGGASSVHRRPRLMKDLFKTEVHKDTRCQMERAEELDEGLERLVSSEGVQEGTSPPSTGAGALHTPLGGPAGPSRQGNGFGKFLTYALGQHFQMALFDRVHDVGRLITFMNYQISQLQQELDALKSGGGPKAVAKAEERASELQEELEKTRRERDEALLRCKASKKELHEVRSNLIEVQRLLKEARVRAQKMDDELLQTVKALKSAQAELPRQAVVQYKESLGFKEGLKRMGRATYEYGHRVVLARWRPLHHPSRGRPGADGEAVGI</sequence>
<evidence type="ECO:0000256" key="2">
    <source>
        <dbReference type="SAM" id="MobiDB-lite"/>
    </source>
</evidence>
<dbReference type="AlphaFoldDB" id="A0A426WXX4"/>
<accession>A0A426WXX4</accession>
<feature type="compositionally biased region" description="Acidic residues" evidence="2">
    <location>
        <begin position="83"/>
        <end position="93"/>
    </location>
</feature>
<comment type="caution">
    <text evidence="3">The sequence shown here is derived from an EMBL/GenBank/DDBJ whole genome shotgun (WGS) entry which is preliminary data.</text>
</comment>
<dbReference type="EMBL" id="AMZH03033920">
    <property type="protein sequence ID" value="RRT32101.1"/>
    <property type="molecule type" value="Genomic_DNA"/>
</dbReference>
<feature type="compositionally biased region" description="Basic and acidic residues" evidence="2">
    <location>
        <begin position="63"/>
        <end position="77"/>
    </location>
</feature>
<feature type="coiled-coil region" evidence="1">
    <location>
        <begin position="225"/>
        <end position="301"/>
    </location>
</feature>
<dbReference type="Proteomes" id="UP000287651">
    <property type="component" value="Unassembled WGS sequence"/>
</dbReference>
<evidence type="ECO:0000313" key="4">
    <source>
        <dbReference type="Proteomes" id="UP000287651"/>
    </source>
</evidence>
<evidence type="ECO:0000313" key="3">
    <source>
        <dbReference type="EMBL" id="RRT32101.1"/>
    </source>
</evidence>
<proteinExistence type="predicted"/>